<name>A0A4S8IHK3_MUSBA</name>
<sequence length="103" mass="11527">MQSQLVCSGCRSILLYPRGATDVRCAICSTITAAASPGSFRVLEVKRVVESKSFSHLVIFITVNHGDCFFQVGDKLNTDTELFLCHVEPTQDELLLRIQWEVH</sequence>
<accession>A0A4S8IHK3</accession>
<evidence type="ECO:0000313" key="3">
    <source>
        <dbReference type="Proteomes" id="UP000317650"/>
    </source>
</evidence>
<gene>
    <name evidence="2" type="ORF">C4D60_Mb09t09290</name>
</gene>
<dbReference type="InterPro" id="IPR005735">
    <property type="entry name" value="Znf_LSD1"/>
</dbReference>
<dbReference type="AlphaFoldDB" id="A0A4S8IHK3"/>
<dbReference type="NCBIfam" id="TIGR01053">
    <property type="entry name" value="LSD1"/>
    <property type="match status" value="1"/>
</dbReference>
<keyword evidence="3" id="KW-1185">Reference proteome</keyword>
<evidence type="ECO:0000259" key="1">
    <source>
        <dbReference type="Pfam" id="PF06943"/>
    </source>
</evidence>
<feature type="domain" description="Zinc finger LSD1-type" evidence="1">
    <location>
        <begin position="7"/>
        <end position="31"/>
    </location>
</feature>
<proteinExistence type="predicted"/>
<dbReference type="Pfam" id="PF06943">
    <property type="entry name" value="zf-LSD1"/>
    <property type="match status" value="1"/>
</dbReference>
<comment type="caution">
    <text evidence="2">The sequence shown here is derived from an EMBL/GenBank/DDBJ whole genome shotgun (WGS) entry which is preliminary data.</text>
</comment>
<evidence type="ECO:0000313" key="2">
    <source>
        <dbReference type="EMBL" id="THU46852.1"/>
    </source>
</evidence>
<protein>
    <recommendedName>
        <fullName evidence="1">Zinc finger LSD1-type domain-containing protein</fullName>
    </recommendedName>
</protein>
<dbReference type="EMBL" id="PYDT01000010">
    <property type="protein sequence ID" value="THU46852.1"/>
    <property type="molecule type" value="Genomic_DNA"/>
</dbReference>
<organism evidence="2 3">
    <name type="scientific">Musa balbisiana</name>
    <name type="common">Banana</name>
    <dbReference type="NCBI Taxonomy" id="52838"/>
    <lineage>
        <taxon>Eukaryota</taxon>
        <taxon>Viridiplantae</taxon>
        <taxon>Streptophyta</taxon>
        <taxon>Embryophyta</taxon>
        <taxon>Tracheophyta</taxon>
        <taxon>Spermatophyta</taxon>
        <taxon>Magnoliopsida</taxon>
        <taxon>Liliopsida</taxon>
        <taxon>Zingiberales</taxon>
        <taxon>Musaceae</taxon>
        <taxon>Musa</taxon>
    </lineage>
</organism>
<dbReference type="Proteomes" id="UP000317650">
    <property type="component" value="Chromosome 9"/>
</dbReference>
<reference evidence="2 3" key="1">
    <citation type="journal article" date="2019" name="Nat. Plants">
        <title>Genome sequencing of Musa balbisiana reveals subgenome evolution and function divergence in polyploid bananas.</title>
        <authorList>
            <person name="Yao X."/>
        </authorList>
    </citation>
    <scope>NUCLEOTIDE SEQUENCE [LARGE SCALE GENOMIC DNA]</scope>
    <source>
        <strain evidence="3">cv. DH-PKW</strain>
        <tissue evidence="2">Leaves</tissue>
    </source>
</reference>